<evidence type="ECO:0000313" key="4">
    <source>
        <dbReference type="Proteomes" id="UP001250858"/>
    </source>
</evidence>
<keyword evidence="2" id="KW-0472">Membrane</keyword>
<keyword evidence="2" id="KW-0812">Transmembrane</keyword>
<name>A0ABY9S3Z2_9ACTN</name>
<sequence length="70" mass="7183">MVPEEAARMLRLPSRPYEGIHLGQWALLALGVLLTLFFVGVSAAAGSVTPWSSRSSATTAAPSAVPACSG</sequence>
<reference evidence="3 4" key="1">
    <citation type="submission" date="2023-09" db="EMBL/GenBank/DDBJ databases">
        <title>Complete genome of Streptomyces roseicoloratus T14.</title>
        <authorList>
            <person name="Bashizi T."/>
            <person name="Kim M.-J."/>
            <person name="Lee G."/>
            <person name="Tagele S.B."/>
            <person name="Shin J.-H."/>
        </authorList>
    </citation>
    <scope>NUCLEOTIDE SEQUENCE [LARGE SCALE GENOMIC DNA]</scope>
    <source>
        <strain evidence="3 4">T14</strain>
    </source>
</reference>
<keyword evidence="4" id="KW-1185">Reference proteome</keyword>
<proteinExistence type="predicted"/>
<evidence type="ECO:0000256" key="1">
    <source>
        <dbReference type="SAM" id="MobiDB-lite"/>
    </source>
</evidence>
<evidence type="ECO:0000313" key="3">
    <source>
        <dbReference type="EMBL" id="WMX49149.1"/>
    </source>
</evidence>
<protein>
    <submittedName>
        <fullName evidence="3">Uncharacterized protein</fullName>
    </submittedName>
</protein>
<dbReference type="EMBL" id="CP133762">
    <property type="protein sequence ID" value="WMX49149.1"/>
    <property type="molecule type" value="Genomic_DNA"/>
</dbReference>
<feature type="transmembrane region" description="Helical" evidence="2">
    <location>
        <begin position="22"/>
        <end position="45"/>
    </location>
</feature>
<gene>
    <name evidence="3" type="ORF">RGF97_21365</name>
</gene>
<organism evidence="3 4">
    <name type="scientific">Streptomyces roseicoloratus</name>
    <dbReference type="NCBI Taxonomy" id="2508722"/>
    <lineage>
        <taxon>Bacteria</taxon>
        <taxon>Bacillati</taxon>
        <taxon>Actinomycetota</taxon>
        <taxon>Actinomycetes</taxon>
        <taxon>Kitasatosporales</taxon>
        <taxon>Streptomycetaceae</taxon>
        <taxon>Streptomyces</taxon>
    </lineage>
</organism>
<feature type="region of interest" description="Disordered" evidence="1">
    <location>
        <begin position="51"/>
        <end position="70"/>
    </location>
</feature>
<dbReference type="RefSeq" id="WP_309550324.1">
    <property type="nucleotide sequence ID" value="NZ_CP133762.1"/>
</dbReference>
<keyword evidence="2" id="KW-1133">Transmembrane helix</keyword>
<accession>A0ABY9S3Z2</accession>
<dbReference type="Proteomes" id="UP001250858">
    <property type="component" value="Chromosome"/>
</dbReference>
<evidence type="ECO:0000256" key="2">
    <source>
        <dbReference type="SAM" id="Phobius"/>
    </source>
</evidence>